<proteinExistence type="predicted"/>
<keyword evidence="5" id="KW-1185">Reference proteome</keyword>
<dbReference type="EMBL" id="JAIWOZ010000002">
    <property type="protein sequence ID" value="KAH6608364.1"/>
    <property type="molecule type" value="Genomic_DNA"/>
</dbReference>
<evidence type="ECO:0000256" key="2">
    <source>
        <dbReference type="SAM" id="Phobius"/>
    </source>
</evidence>
<feature type="transmembrane region" description="Helical" evidence="2">
    <location>
        <begin position="312"/>
        <end position="331"/>
    </location>
</feature>
<dbReference type="PANTHER" id="PTHR35859:SF5">
    <property type="entry name" value="ION TRANSPORT DOMAIN-CONTAINING PROTEIN"/>
    <property type="match status" value="1"/>
</dbReference>
<dbReference type="InterPro" id="IPR052971">
    <property type="entry name" value="TRP_calcium_channel"/>
</dbReference>
<evidence type="ECO:0000256" key="1">
    <source>
        <dbReference type="SAM" id="MobiDB-lite"/>
    </source>
</evidence>
<dbReference type="InterPro" id="IPR056336">
    <property type="entry name" value="YVC1_C"/>
</dbReference>
<feature type="domain" description="Calcium channel YVC1-like C-terminal transmembrane" evidence="3">
    <location>
        <begin position="318"/>
        <end position="609"/>
    </location>
</feature>
<dbReference type="AlphaFoldDB" id="A0A9P8TYG6"/>
<dbReference type="OrthoDB" id="310870at2759"/>
<gene>
    <name evidence="4" type="ORF">Trco_001710</name>
</gene>
<reference evidence="4" key="1">
    <citation type="submission" date="2021-08" db="EMBL/GenBank/DDBJ databases">
        <title>Chromosome-Level Trichoderma cornu-damae using Hi-C Data.</title>
        <authorList>
            <person name="Kim C.S."/>
        </authorList>
    </citation>
    <scope>NUCLEOTIDE SEQUENCE</scope>
    <source>
        <strain evidence="4">KA19-0412C</strain>
    </source>
</reference>
<keyword evidence="2" id="KW-1133">Transmembrane helix</keyword>
<dbReference type="PANTHER" id="PTHR35859">
    <property type="entry name" value="NONSELECTIVE CATION CHANNEL PROTEIN"/>
    <property type="match status" value="1"/>
</dbReference>
<feature type="compositionally biased region" description="Basic and acidic residues" evidence="1">
    <location>
        <begin position="172"/>
        <end position="183"/>
    </location>
</feature>
<dbReference type="Proteomes" id="UP000827724">
    <property type="component" value="Unassembled WGS sequence"/>
</dbReference>
<protein>
    <recommendedName>
        <fullName evidence="3">Calcium channel YVC1-like C-terminal transmembrane domain-containing protein</fullName>
    </recommendedName>
</protein>
<accession>A0A9P8TYG6</accession>
<dbReference type="Pfam" id="PF23317">
    <property type="entry name" value="YVC1_C"/>
    <property type="match status" value="1"/>
</dbReference>
<feature type="transmembrane region" description="Helical" evidence="2">
    <location>
        <begin position="374"/>
        <end position="393"/>
    </location>
</feature>
<comment type="caution">
    <text evidence="4">The sequence shown here is derived from an EMBL/GenBank/DDBJ whole genome shotgun (WGS) entry which is preliminary data.</text>
</comment>
<feature type="transmembrane region" description="Helical" evidence="2">
    <location>
        <begin position="413"/>
        <end position="432"/>
    </location>
</feature>
<evidence type="ECO:0000313" key="5">
    <source>
        <dbReference type="Proteomes" id="UP000827724"/>
    </source>
</evidence>
<evidence type="ECO:0000313" key="4">
    <source>
        <dbReference type="EMBL" id="KAH6608364.1"/>
    </source>
</evidence>
<name>A0A9P8TYG6_9HYPO</name>
<sequence length="703" mass="80181">MPIRVKLKPQPVREGSPFSARYDYVELPYIAPDDSFRQVVKKLSQYFTDAVELPSTFDQLRTTSAGSCLRLLVDHLGDTCVNPAIVNALLALKWHYALDRDNQGLGEARSNACEIVAWRFLTHHSEREAVAFCLYEIPDHKKAKAQQQQQQQEQRQQQEQHQQQQLYQPQPDHGRGSDPETGERSPLIPRVLATFDGSSAHPHVGSSSKKVQLLSSLSRLTNLSMDDEDDEGEDDDPTAAFEGLNALEIAAVANAKRFLSQHVVQKIISGIWNGDIVFWDTMSVSSTKHPHFYNPFTSDPYSRLRVPKYLKCWEVLFFGVFLCLYYSVLIVRDESRLTGPEIALFFWIAAFFYDELSEWSDAGAIFYATDIWNLFDMIMILIGFTFAVLRIIGITREDLRFNDLAFDVLALEALFMIPRICSILSLSPYWGTLIPCLKEMGKDFLKFMVLVVVVYLGFLTTFSLVGRDYFSLGKMTGILTKIFYGSSYVGFEVMDQIDPIFGPPLMIIFITLSSFLLMGSLTGMLSNSFSRVITHAKEEYLYVYSVYVLEASTSNRLTHFYPPFNLVSLVLFRPWRYIFPRDHKYRAGRIWLLKVTHAPIIAVIKFYEYLKYKGDDDDEFRGFKGPRESKGRRRRSDAGRQSSVAGRPSLASPRRSGALKLPHASRIRGEDDMDAPSSVEVQILELQQKIDQLTSIVLAMRES</sequence>
<feature type="compositionally biased region" description="Low complexity" evidence="1">
    <location>
        <begin position="146"/>
        <end position="170"/>
    </location>
</feature>
<feature type="transmembrane region" description="Helical" evidence="2">
    <location>
        <begin position="444"/>
        <end position="465"/>
    </location>
</feature>
<keyword evidence="2" id="KW-0812">Transmembrane</keyword>
<feature type="region of interest" description="Disordered" evidence="1">
    <location>
        <begin position="621"/>
        <end position="674"/>
    </location>
</feature>
<feature type="region of interest" description="Disordered" evidence="1">
    <location>
        <begin position="144"/>
        <end position="185"/>
    </location>
</feature>
<feature type="transmembrane region" description="Helical" evidence="2">
    <location>
        <begin position="500"/>
        <end position="521"/>
    </location>
</feature>
<evidence type="ECO:0000259" key="3">
    <source>
        <dbReference type="Pfam" id="PF23317"/>
    </source>
</evidence>
<keyword evidence="2" id="KW-0472">Membrane</keyword>
<organism evidence="4 5">
    <name type="scientific">Trichoderma cornu-damae</name>
    <dbReference type="NCBI Taxonomy" id="654480"/>
    <lineage>
        <taxon>Eukaryota</taxon>
        <taxon>Fungi</taxon>
        <taxon>Dikarya</taxon>
        <taxon>Ascomycota</taxon>
        <taxon>Pezizomycotina</taxon>
        <taxon>Sordariomycetes</taxon>
        <taxon>Hypocreomycetidae</taxon>
        <taxon>Hypocreales</taxon>
        <taxon>Hypocreaceae</taxon>
        <taxon>Trichoderma</taxon>
    </lineage>
</organism>